<accession>A0ACB0KIA5</accession>
<name>A0ACB0KIA5_TRIPR</name>
<gene>
    <name evidence="1" type="ORF">MILVUS5_LOCUS22552</name>
</gene>
<evidence type="ECO:0000313" key="1">
    <source>
        <dbReference type="EMBL" id="CAJ2655645.1"/>
    </source>
</evidence>
<organism evidence="1 2">
    <name type="scientific">Trifolium pratense</name>
    <name type="common">Red clover</name>
    <dbReference type="NCBI Taxonomy" id="57577"/>
    <lineage>
        <taxon>Eukaryota</taxon>
        <taxon>Viridiplantae</taxon>
        <taxon>Streptophyta</taxon>
        <taxon>Embryophyta</taxon>
        <taxon>Tracheophyta</taxon>
        <taxon>Spermatophyta</taxon>
        <taxon>Magnoliopsida</taxon>
        <taxon>eudicotyledons</taxon>
        <taxon>Gunneridae</taxon>
        <taxon>Pentapetalae</taxon>
        <taxon>rosids</taxon>
        <taxon>fabids</taxon>
        <taxon>Fabales</taxon>
        <taxon>Fabaceae</taxon>
        <taxon>Papilionoideae</taxon>
        <taxon>50 kb inversion clade</taxon>
        <taxon>NPAAA clade</taxon>
        <taxon>Hologalegina</taxon>
        <taxon>IRL clade</taxon>
        <taxon>Trifolieae</taxon>
        <taxon>Trifolium</taxon>
    </lineage>
</organism>
<protein>
    <submittedName>
        <fullName evidence="1">Uncharacterized protein</fullName>
    </submittedName>
</protein>
<reference evidence="1" key="1">
    <citation type="submission" date="2023-10" db="EMBL/GenBank/DDBJ databases">
        <authorList>
            <person name="Rodriguez Cubillos JULIANA M."/>
            <person name="De Vega J."/>
        </authorList>
    </citation>
    <scope>NUCLEOTIDE SEQUENCE</scope>
</reference>
<comment type="caution">
    <text evidence="1">The sequence shown here is derived from an EMBL/GenBank/DDBJ whole genome shotgun (WGS) entry which is preliminary data.</text>
</comment>
<evidence type="ECO:0000313" key="2">
    <source>
        <dbReference type="Proteomes" id="UP001177021"/>
    </source>
</evidence>
<sequence>MSSPSSEKKIYYDVFLSFRGEDSRAKFISHLHLSLKTAGLFVFRDDTGIRRGDKISSALLQVISQSSICIVVFSTNYGNSKWCMMELDRIVKISRSKSSNGMVVVPVFYEVDPSDVRNQTGKFGEQFDSLILKEEVDEKTNQNWKTALHEVGGRAGDVIINSKNESEDIEKIVELVTHLLDMTALFVADHPVGVESRAQHIIQLLHNQESKDPLLLGIWGMGGIGKTTLAKAVYNKIRHDFDGKSFLFNVGEFWKLDNDKVSFQQRLLSDIYKTTKIKIETIESGKMMLPRRLCDKRIFLVIDDANELDQLNALCGNRNWFGKGSIIIITTRNEDLLTGIEVDHVYQMMEMNDRESIELFNWHAFKQPIPREGFTDLSRDVVEYSGGLPIALQVIGSFLFTRRTEGEWKNVLEKLELIPNKEVSEKLRISFDGLSDDDEKDIFLDIAFFFIGMDREDVTKILKDCGHFPEIGMSVLVQRSLITVDRKNKIGMHDLLRDMGRDIIRQKSKEPSRLWRYKDVLHELSKDTSTLDVKGLTLKMSRMDSTIYWETKVFEKMGKLKLLQFSGVQLDGDYKYLSRHLRWLSWHGFPLQFIPAEFHQDNLVAIDLKYSDLEKVWMKSQLLVKLKILNLSHSHNLRHTPDFSNLPNLEKLILKDCPNLSSVSSSIGQLKKIQLINLKDCKGLRELPRSMYKLDSVKTLILSGCTKIDIQLEEDMKQMTSLTTLLLDTTVITKTKMYDVFLSFEENDYSRNFISYLDTYLLNAGIYRFRRKYEISISLLQAISRSRISIVVLSKNYGNSKWRMMELERIVEMSSTNAMVIVPVFYDLDPSEVRHQKGEFGEAFKDLISTISVDENRERNLKTALVEVCFRGGFSIQKFRNEREHITVIVEHVTRLLTKTTLFVADNPVGVESKVQENEGENQSQSRGYSPPHSENDVDNQDSTDSESSHASSTLKETMNETNFLNAIQDDHEVPPTGIEISNVVIPPYIPIDDSPQEKEGENQSESRGYSTPHSENDEGNQDSTDSESSHASYSPKENNEVPPTVIQDDHEVPPTGIQISNVVIPPNIPIDEELQTGLATFNIDLENNATSAIESFLSSLGFASDPIVSTLQSGASSQLTTTVESLVQELRSLAFDGPPFDSLSPIRALNQSLDSFKQKLRVHQHLLPASQLEGFTTVLTNLEDIVKTYRGYEQERTLKEHSESEVAKFVIAMNESKNKFNKYQNLISDCENRDKEIITEVEALKREIQGLEMEQGNLNVQKKSAIEKMNSEKRVLRSQAASLTVHQSQLRGSRDKLSTLDNNFQRCKATYARLKEHPPF</sequence>
<keyword evidence="2" id="KW-1185">Reference proteome</keyword>
<dbReference type="Proteomes" id="UP001177021">
    <property type="component" value="Unassembled WGS sequence"/>
</dbReference>
<proteinExistence type="predicted"/>
<dbReference type="EMBL" id="CASHSV030000206">
    <property type="protein sequence ID" value="CAJ2655645.1"/>
    <property type="molecule type" value="Genomic_DNA"/>
</dbReference>